<evidence type="ECO:0000313" key="4">
    <source>
        <dbReference type="Proteomes" id="UP000248196"/>
    </source>
</evidence>
<dbReference type="OrthoDB" id="6465939at2"/>
<evidence type="ECO:0000259" key="1">
    <source>
        <dbReference type="Pfam" id="PF18847"/>
    </source>
</evidence>
<dbReference type="AlphaFoldDB" id="A0A318PAQ1"/>
<dbReference type="Pfam" id="PF18850">
    <property type="entry name" value="LPD30"/>
    <property type="match status" value="1"/>
</dbReference>
<feature type="domain" description="Large polyvalent protein associated" evidence="1">
    <location>
        <begin position="139"/>
        <end position="224"/>
    </location>
</feature>
<evidence type="ECO:0008006" key="5">
    <source>
        <dbReference type="Google" id="ProtNLM"/>
    </source>
</evidence>
<evidence type="ECO:0000313" key="3">
    <source>
        <dbReference type="EMBL" id="PYD36577.1"/>
    </source>
</evidence>
<proteinExistence type="predicted"/>
<feature type="domain" description="Large polyvalent protein associated" evidence="2">
    <location>
        <begin position="11"/>
        <end position="125"/>
    </location>
</feature>
<evidence type="ECO:0000259" key="2">
    <source>
        <dbReference type="Pfam" id="PF18850"/>
    </source>
</evidence>
<dbReference type="RefSeq" id="WP_004953901.1">
    <property type="nucleotide sequence ID" value="NZ_PESE01000011.1"/>
</dbReference>
<dbReference type="Pfam" id="PF18847">
    <property type="entry name" value="LPD29"/>
    <property type="match status" value="1"/>
</dbReference>
<reference evidence="3 4" key="1">
    <citation type="submission" date="2017-11" db="EMBL/GenBank/DDBJ databases">
        <title>Genome sequence of the oocydin A producing rhizobacterium Serratia plymuthica 4Rx5.</title>
        <authorList>
            <person name="Matilla M.A."/>
            <person name="Udaondo Z."/>
            <person name="Salmond G.P.C."/>
        </authorList>
    </citation>
    <scope>NUCLEOTIDE SEQUENCE [LARGE SCALE GENOMIC DNA]</scope>
    <source>
        <strain evidence="3 4">4Rx5</strain>
    </source>
</reference>
<sequence>MKTQTKKFVVVGQIVSTELYGLGRGVVCSINGEQSQYGQDKNVSGVIHRGGGNAKFDIAFFNGERTKSLPECILRSVQWSIHDEVATPEAVKMACEYTEVVAAQKAKEEQLERDIFLQEKEKVRNSPEYELLQSDDLGAKGVAINIRKELKAAFPKVKFSVRKSDYDCVSIKWTDGPTEKQVRDITDKYKYGRFDAMQDMYVDNSSPFNEVFGGTKYVMPQREISDELIKKAIDEALKKFGSEIITNECTVESYRNGMLNNFRDDYFERGLSYEINRIAHGLGI</sequence>
<comment type="caution">
    <text evidence="3">The sequence shown here is derived from an EMBL/GenBank/DDBJ whole genome shotgun (WGS) entry which is preliminary data.</text>
</comment>
<accession>A0A318PAQ1</accession>
<gene>
    <name evidence="3" type="ORF">CT690_23825</name>
</gene>
<protein>
    <recommendedName>
        <fullName evidence="5">Large polyvalent protein associated domain-containing protein</fullName>
    </recommendedName>
</protein>
<dbReference type="InterPro" id="IPR041311">
    <property type="entry name" value="LPD29"/>
</dbReference>
<dbReference type="EMBL" id="PESE01000011">
    <property type="protein sequence ID" value="PYD36577.1"/>
    <property type="molecule type" value="Genomic_DNA"/>
</dbReference>
<dbReference type="Proteomes" id="UP000248196">
    <property type="component" value="Unassembled WGS sequence"/>
</dbReference>
<organism evidence="3 4">
    <name type="scientific">Serratia plymuthica</name>
    <dbReference type="NCBI Taxonomy" id="82996"/>
    <lineage>
        <taxon>Bacteria</taxon>
        <taxon>Pseudomonadati</taxon>
        <taxon>Pseudomonadota</taxon>
        <taxon>Gammaproteobacteria</taxon>
        <taxon>Enterobacterales</taxon>
        <taxon>Yersiniaceae</taxon>
        <taxon>Serratia</taxon>
    </lineage>
</organism>
<dbReference type="InterPro" id="IPR040631">
    <property type="entry name" value="LPD30"/>
</dbReference>
<name>A0A318PAQ1_SERPL</name>